<evidence type="ECO:0000256" key="2">
    <source>
        <dbReference type="ARBA" id="ARBA00022741"/>
    </source>
</evidence>
<dbReference type="GO" id="GO:0016020">
    <property type="term" value="C:membrane"/>
    <property type="evidence" value="ECO:0007669"/>
    <property type="project" value="TreeGrafter"/>
</dbReference>
<dbReference type="PANTHER" id="PTHR24348:SF22">
    <property type="entry name" value="NON-SPECIFIC SERINE_THREONINE PROTEIN KINASE"/>
    <property type="match status" value="1"/>
</dbReference>
<protein>
    <submittedName>
        <fullName evidence="7">Serine/threonine-protein kinase</fullName>
        <ecNumber evidence="7">2.7.11.1</ecNumber>
    </submittedName>
</protein>
<evidence type="ECO:0000259" key="6">
    <source>
        <dbReference type="PROSITE" id="PS50011"/>
    </source>
</evidence>
<feature type="region of interest" description="Disordered" evidence="5">
    <location>
        <begin position="586"/>
        <end position="657"/>
    </location>
</feature>
<dbReference type="GO" id="GO:0004674">
    <property type="term" value="F:protein serine/threonine kinase activity"/>
    <property type="evidence" value="ECO:0007669"/>
    <property type="project" value="UniProtKB-EC"/>
</dbReference>
<dbReference type="EMBL" id="JACHGN010000005">
    <property type="protein sequence ID" value="MBB5133267.1"/>
    <property type="molecule type" value="Genomic_DNA"/>
</dbReference>
<evidence type="ECO:0000256" key="4">
    <source>
        <dbReference type="ARBA" id="ARBA00022840"/>
    </source>
</evidence>
<dbReference type="GO" id="GO:0000407">
    <property type="term" value="C:phagophore assembly site"/>
    <property type="evidence" value="ECO:0007669"/>
    <property type="project" value="TreeGrafter"/>
</dbReference>
<dbReference type="GO" id="GO:0005829">
    <property type="term" value="C:cytosol"/>
    <property type="evidence" value="ECO:0007669"/>
    <property type="project" value="TreeGrafter"/>
</dbReference>
<feature type="compositionally biased region" description="Polar residues" evidence="5">
    <location>
        <begin position="604"/>
        <end position="627"/>
    </location>
</feature>
<proteinExistence type="predicted"/>
<keyword evidence="1 7" id="KW-0808">Transferase</keyword>
<dbReference type="InterPro" id="IPR000719">
    <property type="entry name" value="Prot_kinase_dom"/>
</dbReference>
<evidence type="ECO:0000256" key="3">
    <source>
        <dbReference type="ARBA" id="ARBA00022777"/>
    </source>
</evidence>
<dbReference type="InterPro" id="IPR011009">
    <property type="entry name" value="Kinase-like_dom_sf"/>
</dbReference>
<dbReference type="PANTHER" id="PTHR24348">
    <property type="entry name" value="SERINE/THREONINE-PROTEIN KINASE UNC-51-RELATED"/>
    <property type="match status" value="1"/>
</dbReference>
<dbReference type="EC" id="2.7.11.1" evidence="7"/>
<evidence type="ECO:0000313" key="7">
    <source>
        <dbReference type="EMBL" id="MBB5133267.1"/>
    </source>
</evidence>
<feature type="region of interest" description="Disordered" evidence="5">
    <location>
        <begin position="323"/>
        <end position="400"/>
    </location>
</feature>
<evidence type="ECO:0000313" key="8">
    <source>
        <dbReference type="Proteomes" id="UP000578449"/>
    </source>
</evidence>
<dbReference type="Pfam" id="PF00069">
    <property type="entry name" value="Pkinase"/>
    <property type="match status" value="1"/>
</dbReference>
<accession>A0A840P7S4</accession>
<dbReference type="AlphaFoldDB" id="A0A840P7S4"/>
<dbReference type="CDD" id="cd14014">
    <property type="entry name" value="STKc_PknB_like"/>
    <property type="match status" value="1"/>
</dbReference>
<gene>
    <name evidence="7" type="ORF">HNP84_002988</name>
</gene>
<keyword evidence="8" id="KW-1185">Reference proteome</keyword>
<dbReference type="GO" id="GO:0005524">
    <property type="term" value="F:ATP binding"/>
    <property type="evidence" value="ECO:0007669"/>
    <property type="project" value="UniProtKB-KW"/>
</dbReference>
<comment type="caution">
    <text evidence="7">The sequence shown here is derived from an EMBL/GenBank/DDBJ whole genome shotgun (WGS) entry which is preliminary data.</text>
</comment>
<feature type="compositionally biased region" description="Basic and acidic residues" evidence="5">
    <location>
        <begin position="338"/>
        <end position="356"/>
    </location>
</feature>
<feature type="compositionally biased region" description="Low complexity" evidence="5">
    <location>
        <begin position="372"/>
        <end position="389"/>
    </location>
</feature>
<dbReference type="InterPro" id="IPR045269">
    <property type="entry name" value="Atg1-like"/>
</dbReference>
<reference evidence="7 8" key="1">
    <citation type="submission" date="2020-08" db="EMBL/GenBank/DDBJ databases">
        <title>Genomic Encyclopedia of Type Strains, Phase IV (KMG-IV): sequencing the most valuable type-strain genomes for metagenomic binning, comparative biology and taxonomic classification.</title>
        <authorList>
            <person name="Goeker M."/>
        </authorList>
    </citation>
    <scope>NUCLEOTIDE SEQUENCE [LARGE SCALE GENOMIC DNA]</scope>
    <source>
        <strain evidence="7 8">DSM 45615</strain>
    </source>
</reference>
<keyword evidence="2" id="KW-0547">Nucleotide-binding</keyword>
<evidence type="ECO:0000256" key="1">
    <source>
        <dbReference type="ARBA" id="ARBA00022679"/>
    </source>
</evidence>
<feature type="domain" description="Protein kinase" evidence="6">
    <location>
        <begin position="1"/>
        <end position="246"/>
    </location>
</feature>
<dbReference type="SUPFAM" id="SSF56112">
    <property type="entry name" value="Protein kinase-like (PK-like)"/>
    <property type="match status" value="1"/>
</dbReference>
<dbReference type="PROSITE" id="PS50011">
    <property type="entry name" value="PROTEIN_KINASE_DOM"/>
    <property type="match status" value="1"/>
</dbReference>
<dbReference type="GO" id="GO:0005776">
    <property type="term" value="C:autophagosome"/>
    <property type="evidence" value="ECO:0007669"/>
    <property type="project" value="TreeGrafter"/>
</dbReference>
<keyword evidence="3 7" id="KW-0418">Kinase</keyword>
<sequence length="657" mass="68781">MLATYAATGAYVAIRYLRPLLWADPEFLARFRDEARHLVELENPHVVRLHEYVETPTSAALVVELVDGVSLRAILDERGKTSVEAALALLKGSLLGLAAAHDVGIAHRAYKPENVLVQADGGTKIADFGLALPGGPPPYALPEGVRLSDTAADLYAATCVFVECVTGSPPREGDVTGSVPSSVRGLVATGLGLWTRETGRHGAERGREVDARGFVAMVDEAARAAYGNDWEKRGRRHLAELATPLALRFPLANTTPPGGRTTAMAAARERAGRGRRAARAALGRIGRRSRRLRGARYAPKPRFAVIATLAALAVAAVVLNTDRGDDGRPDTFLATPPREPRGSAEGERTTPQDRPGRPSRGAVTPTSAGTRPTPTVSATGTAATTAPAAGQGVSGPKISSFDGGRGTLTLHAPAAATVTVTATFAEGPSPDRLVATAPQTFTLTGATRYSRVLTHAFNAPACGTRVYRRLTVTTVPGGTVTSTTQVRGVPCSAPSVSELRVLSWNGSSGSIRVRASGRGPVRLTVTYTRRDDDGPARTLDIETRELRGRTTYTVKVSREAARPACGHRAHLGILVSTSLTAANGPQVSEAVVEGPSCPAPAPSAEQTHTAQTPPVTAPDSQSETQPDAQPESMPDTAEPPADTSGDPETFAERAASR</sequence>
<organism evidence="7 8">
    <name type="scientific">Thermocatellispora tengchongensis</name>
    <dbReference type="NCBI Taxonomy" id="1073253"/>
    <lineage>
        <taxon>Bacteria</taxon>
        <taxon>Bacillati</taxon>
        <taxon>Actinomycetota</taxon>
        <taxon>Actinomycetes</taxon>
        <taxon>Streptosporangiales</taxon>
        <taxon>Streptosporangiaceae</taxon>
        <taxon>Thermocatellispora</taxon>
    </lineage>
</organism>
<keyword evidence="4" id="KW-0067">ATP-binding</keyword>
<dbReference type="Gene3D" id="1.10.510.10">
    <property type="entry name" value="Transferase(Phosphotransferase) domain 1"/>
    <property type="match status" value="1"/>
</dbReference>
<name>A0A840P7S4_9ACTN</name>
<dbReference type="Proteomes" id="UP000578449">
    <property type="component" value="Unassembled WGS sequence"/>
</dbReference>
<evidence type="ECO:0000256" key="5">
    <source>
        <dbReference type="SAM" id="MobiDB-lite"/>
    </source>
</evidence>